<evidence type="ECO:0000313" key="4">
    <source>
        <dbReference type="Proteomes" id="UP000240996"/>
    </source>
</evidence>
<accession>A0A2T4YM22</accession>
<keyword evidence="1" id="KW-0472">Membrane</keyword>
<dbReference type="Gene3D" id="3.40.50.410">
    <property type="entry name" value="von Willebrand factor, type A domain"/>
    <property type="match status" value="1"/>
</dbReference>
<dbReference type="InterPro" id="IPR036465">
    <property type="entry name" value="vWFA_dom_sf"/>
</dbReference>
<reference evidence="3 4" key="1">
    <citation type="submission" date="2018-04" db="EMBL/GenBank/DDBJ databases">
        <title>Genomic Encyclopedia of Type Strains, Phase III (KMG-III): the genomes of soil and plant-associated and newly described type strains.</title>
        <authorList>
            <person name="Whitman W."/>
        </authorList>
    </citation>
    <scope>NUCLEOTIDE SEQUENCE [LARGE SCALE GENOMIC DNA]</scope>
    <source>
        <strain evidence="3 4">NW12</strain>
    </source>
</reference>
<evidence type="ECO:0000313" key="3">
    <source>
        <dbReference type="EMBL" id="PTM44456.1"/>
    </source>
</evidence>
<evidence type="ECO:0000259" key="2">
    <source>
        <dbReference type="Pfam" id="PF13400"/>
    </source>
</evidence>
<dbReference type="Pfam" id="PF13400">
    <property type="entry name" value="Tad"/>
    <property type="match status" value="1"/>
</dbReference>
<dbReference type="AlphaFoldDB" id="A0A2T4YM22"/>
<evidence type="ECO:0000256" key="1">
    <source>
        <dbReference type="SAM" id="Phobius"/>
    </source>
</evidence>
<dbReference type="SUPFAM" id="SSF53300">
    <property type="entry name" value="vWA-like"/>
    <property type="match status" value="1"/>
</dbReference>
<comment type="caution">
    <text evidence="3">The sequence shown here is derived from an EMBL/GenBank/DDBJ whole genome shotgun (WGS) entry which is preliminary data.</text>
</comment>
<dbReference type="EMBL" id="PZZN01000003">
    <property type="protein sequence ID" value="PTM44456.1"/>
    <property type="molecule type" value="Genomic_DNA"/>
</dbReference>
<feature type="domain" description="Putative Flp pilus-assembly TadG-like N-terminal" evidence="2">
    <location>
        <begin position="25"/>
        <end position="69"/>
    </location>
</feature>
<protein>
    <submittedName>
        <fullName evidence="3">Flp pilus assembly protein TadG</fullName>
    </submittedName>
</protein>
<dbReference type="Proteomes" id="UP000240996">
    <property type="component" value="Unassembled WGS sequence"/>
</dbReference>
<gene>
    <name evidence="3" type="ORF">C8J24_2660</name>
</gene>
<feature type="transmembrane region" description="Helical" evidence="1">
    <location>
        <begin position="27"/>
        <end position="46"/>
    </location>
</feature>
<keyword evidence="4" id="KW-1185">Reference proteome</keyword>
<keyword evidence="1" id="KW-0812">Transmembrane</keyword>
<dbReference type="InterPro" id="IPR028087">
    <property type="entry name" value="Tad_N"/>
</dbReference>
<name>A0A2T4YM22_9SPHN</name>
<organism evidence="3 4">
    <name type="scientific">Sphingomonas aerolata</name>
    <dbReference type="NCBI Taxonomy" id="185951"/>
    <lineage>
        <taxon>Bacteria</taxon>
        <taxon>Pseudomonadati</taxon>
        <taxon>Pseudomonadota</taxon>
        <taxon>Alphaproteobacteria</taxon>
        <taxon>Sphingomonadales</taxon>
        <taxon>Sphingomonadaceae</taxon>
        <taxon>Sphingomonas</taxon>
    </lineage>
</organism>
<proteinExistence type="predicted"/>
<sequence>MRFCRNKASSPARGFLGRLARDTKGNVLAIVAAAILPMTAFIGAGVDLSRAYLVRTRLQQACDAGVLAGRRAMGAGGSLSTSVSGQIASFVNFNFPQTSYDTAPFTIAPTLTSATDTINLTLSTTMNTAIMRLFGTSTVAVTVNCSARDDYANIDIVLVLDTTGSMACAPARTASSCSTYANAQLGNILRVAGKDVTYVAEEGALGTGNISRMQGLRNALKSLQAQMAIIESQFSAASSSSRKRIRWAIVPFSQMTNPGLSTGATGATLYARNPSWFNASGSYRYSWCGAASTSCAYAPATTSHDADWIAKKWDGCVEERGTSNLITANSGYQIPGNLPANAQDLKFDVVPNSTDTRWTMADTEATGVAQYACPKAMRELAPMTANAFNDYFAFNTGFVANGGTYLDIGMLWAARLLSRNGLWGSDNPAIYNGFPVKRYVILMTDGEMDTGNVGYGAYAQELFWRRITNNGNRDTSDENHEKRLLMTCDAIKNMEAEIYAISFGNGSTLSAALQACSSGAGYGYRAADSDALNKAFQDIGENIGSLRLSR</sequence>
<keyword evidence="1" id="KW-1133">Transmembrane helix</keyword>